<feature type="compositionally biased region" description="Low complexity" evidence="1">
    <location>
        <begin position="54"/>
        <end position="63"/>
    </location>
</feature>
<gene>
    <name evidence="2" type="ORF">CDL15_Pgr020900</name>
</gene>
<accession>A0A218XWC4</accession>
<sequence length="82" mass="9069">MDESKRPSNYLPEPDLLEIQPLPYDASDPKTPSFSSAPESQTRRRPHSTEADSGGRTSGRSGSHCVDHQDSSMRWIPGKNSN</sequence>
<dbReference type="EMBL" id="MTKT01000785">
    <property type="protein sequence ID" value="OWM88946.1"/>
    <property type="molecule type" value="Genomic_DNA"/>
</dbReference>
<proteinExistence type="predicted"/>
<protein>
    <submittedName>
        <fullName evidence="2">Uncharacterized protein</fullName>
    </submittedName>
</protein>
<feature type="compositionally biased region" description="Polar residues" evidence="1">
    <location>
        <begin position="30"/>
        <end position="40"/>
    </location>
</feature>
<feature type="region of interest" description="Disordered" evidence="1">
    <location>
        <begin position="1"/>
        <end position="82"/>
    </location>
</feature>
<evidence type="ECO:0000313" key="3">
    <source>
        <dbReference type="Proteomes" id="UP000197138"/>
    </source>
</evidence>
<evidence type="ECO:0000256" key="1">
    <source>
        <dbReference type="SAM" id="MobiDB-lite"/>
    </source>
</evidence>
<name>A0A218XWC4_PUNGR</name>
<dbReference type="Proteomes" id="UP000197138">
    <property type="component" value="Unassembled WGS sequence"/>
</dbReference>
<dbReference type="AlphaFoldDB" id="A0A218XWC4"/>
<evidence type="ECO:0000313" key="2">
    <source>
        <dbReference type="EMBL" id="OWM88946.1"/>
    </source>
</evidence>
<reference evidence="3" key="1">
    <citation type="journal article" date="2017" name="Plant J.">
        <title>The pomegranate (Punica granatum L.) genome and the genomics of punicalagin biosynthesis.</title>
        <authorList>
            <person name="Qin G."/>
            <person name="Xu C."/>
            <person name="Ming R."/>
            <person name="Tang H."/>
            <person name="Guyot R."/>
            <person name="Kramer E.M."/>
            <person name="Hu Y."/>
            <person name="Yi X."/>
            <person name="Qi Y."/>
            <person name="Xu X."/>
            <person name="Gao Z."/>
            <person name="Pan H."/>
            <person name="Jian J."/>
            <person name="Tian Y."/>
            <person name="Yue Z."/>
            <person name="Xu Y."/>
        </authorList>
    </citation>
    <scope>NUCLEOTIDE SEQUENCE [LARGE SCALE GENOMIC DNA]</scope>
    <source>
        <strain evidence="3">cv. Dabenzi</strain>
    </source>
</reference>
<organism evidence="2 3">
    <name type="scientific">Punica granatum</name>
    <name type="common">Pomegranate</name>
    <dbReference type="NCBI Taxonomy" id="22663"/>
    <lineage>
        <taxon>Eukaryota</taxon>
        <taxon>Viridiplantae</taxon>
        <taxon>Streptophyta</taxon>
        <taxon>Embryophyta</taxon>
        <taxon>Tracheophyta</taxon>
        <taxon>Spermatophyta</taxon>
        <taxon>Magnoliopsida</taxon>
        <taxon>eudicotyledons</taxon>
        <taxon>Gunneridae</taxon>
        <taxon>Pentapetalae</taxon>
        <taxon>rosids</taxon>
        <taxon>malvids</taxon>
        <taxon>Myrtales</taxon>
        <taxon>Lythraceae</taxon>
        <taxon>Punica</taxon>
    </lineage>
</organism>
<comment type="caution">
    <text evidence="2">The sequence shown here is derived from an EMBL/GenBank/DDBJ whole genome shotgun (WGS) entry which is preliminary data.</text>
</comment>